<feature type="transmembrane region" description="Helical" evidence="1">
    <location>
        <begin position="83"/>
        <end position="101"/>
    </location>
</feature>
<dbReference type="Proteomes" id="UP000601710">
    <property type="component" value="Chromosome 34"/>
</dbReference>
<reference evidence="10" key="6">
    <citation type="submission" date="2019-02" db="EMBL/GenBank/DDBJ databases">
        <title>FDA dAtabase for Regulatory Grade micrObial Sequences (FDA-ARGOS): Supporting development and validation of Infectious Disease Dx tests.</title>
        <authorList>
            <person name="Duncan R."/>
            <person name="Fisher C."/>
            <person name="Tallon L."/>
            <person name="Sadzewicz L."/>
            <person name="Sengamalay N."/>
            <person name="Ott S."/>
            <person name="Godinez A."/>
            <person name="Nagaraj S."/>
            <person name="Vavikolanu K."/>
            <person name="Vyas G."/>
            <person name="Nadendla S."/>
            <person name="Aluvathingal J."/>
            <person name="Sichtig H."/>
        </authorList>
    </citation>
    <scope>NUCLEOTIDE SEQUENCE [LARGE SCALE GENOMIC DNA]</scope>
    <source>
        <strain evidence="10">FDAARGOS_360</strain>
    </source>
</reference>
<keyword evidence="8" id="KW-1185">Reference proteome</keyword>
<dbReference type="VEuPathDB" id="TriTrypDB:LDHU3_34.3220"/>
<dbReference type="EMBL" id="LR812654">
    <property type="protein sequence ID" value="CAC5433773.1"/>
    <property type="molecule type" value="Genomic_DNA"/>
</dbReference>
<evidence type="ECO:0000313" key="6">
    <source>
        <dbReference type="EMBL" id="TPP46900.1"/>
    </source>
</evidence>
<reference evidence="4" key="2">
    <citation type="submission" date="2011-01" db="EMBL/GenBank/DDBJ databases">
        <authorList>
            <person name="Zhao B.P."/>
            <person name="Ren Z.A."/>
            <person name="Li C.D."/>
        </authorList>
    </citation>
    <scope>NUCLEOTIDE SEQUENCE</scope>
    <source>
        <strain evidence="4">BPK282A1</strain>
    </source>
</reference>
<dbReference type="Proteomes" id="UP000008980">
    <property type="component" value="Chromosome 34"/>
</dbReference>
<evidence type="ECO:0000313" key="3">
    <source>
        <dbReference type="EMBL" id="CAC5433773.1"/>
    </source>
</evidence>
<reference evidence="3" key="8">
    <citation type="submission" date="2020-06" db="EMBL/GenBank/DDBJ databases">
        <authorList>
            <person name="Camacho E."/>
            <person name="Gonzalez-de la Fuente S."/>
            <person name="Rastrojo A."/>
            <person name="Peiro-Pastor R."/>
            <person name="Solana JC."/>
            <person name="Tabera L."/>
            <person name="Gamarro F."/>
            <person name="Carrasco-Ramiro F."/>
            <person name="Requena JM."/>
            <person name="Aguado B."/>
        </authorList>
    </citation>
    <scope>NUCLEOTIDE SEQUENCE</scope>
</reference>
<evidence type="ECO:0000256" key="1">
    <source>
        <dbReference type="SAM" id="Phobius"/>
    </source>
</evidence>
<dbReference type="VEuPathDB" id="TriTrypDB:LdBPK_341890.1"/>
<dbReference type="KEGG" id="ldo:LDBPK_341890"/>
<dbReference type="Proteomes" id="UP000318447">
    <property type="component" value="Unassembled WGS sequence"/>
</dbReference>
<protein>
    <submittedName>
        <fullName evidence="3">Hypothetical_protein_conserved</fullName>
    </submittedName>
</protein>
<reference evidence="7" key="3">
    <citation type="submission" date="2011-02" db="EMBL/GenBank/DDBJ databases">
        <title>Whole genome sequencing of Leishmania donovani clinical lines reveals dynamic variation related to drug resistance.</title>
        <authorList>
            <person name="Downing T."/>
            <person name="Imamura H."/>
            <person name="Sanders M."/>
            <person name="Decuypere S."/>
            <person name="Hertz-Fowler C."/>
            <person name="Clark T.G."/>
            <person name="Rijal S."/>
            <person name="Sundar S."/>
            <person name="Quail M.A."/>
            <person name="De Doncker S."/>
            <person name="Maes I."/>
            <person name="Vanaerschot M."/>
            <person name="Stark O."/>
            <person name="Schonian G."/>
            <person name="Dujardin J.C."/>
            <person name="Berriman M."/>
        </authorList>
    </citation>
    <scope>NUCLEOTIDE SEQUENCE [LARGE SCALE GENOMIC DNA]</scope>
    <source>
        <strain evidence="7">BPK282A1</strain>
    </source>
</reference>
<evidence type="ECO:0000313" key="9">
    <source>
        <dbReference type="Proteomes" id="UP000318447"/>
    </source>
</evidence>
<dbReference type="EMBL" id="RHLC01000004">
    <property type="protein sequence ID" value="TPP40096.1"/>
    <property type="molecule type" value="Genomic_DNA"/>
</dbReference>
<evidence type="ECO:0000313" key="7">
    <source>
        <dbReference type="Proteomes" id="UP000008980"/>
    </source>
</evidence>
<sequence length="156" mass="17153">MLRNLVRYVGLVLVLLFFIASGIEKLAAPSVGAAFLAKSNFPRMLAKMGVKLSPSEYIHVVRTAGVMCVSFSLFILLGVGRSFFSFLMATGMIITTVAFYVDLDYPFETPEENVQHILKNASLVGALLFVTGSGHRSRRYNQARVASDSNRAKKNN</sequence>
<keyword evidence="1" id="KW-0472">Membrane</keyword>
<dbReference type="OrthoDB" id="271906at2759"/>
<evidence type="ECO:0000313" key="10">
    <source>
        <dbReference type="Proteomes" id="UP000318821"/>
    </source>
</evidence>
<gene>
    <name evidence="6" type="ORF">CGC20_21500</name>
    <name evidence="5" type="ORF">CGC21_26250</name>
    <name evidence="4" type="ORF">LDBPK_341890</name>
    <name evidence="2" type="ORF">LdCL_340026600</name>
    <name evidence="3" type="ORF">LDHU3_34.3220</name>
</gene>
<evidence type="ECO:0000313" key="2">
    <source>
        <dbReference type="EMBL" id="AYU82544.1"/>
    </source>
</evidence>
<dbReference type="OMA" id="KSNFPKM"/>
<dbReference type="VEuPathDB" id="TriTrypDB:LdCL_340026600"/>
<dbReference type="EMBL" id="FR799621">
    <property type="protein sequence ID" value="CBZ37667.1"/>
    <property type="molecule type" value="Genomic_DNA"/>
</dbReference>
<keyword evidence="1" id="KW-1133">Transmembrane helix</keyword>
<dbReference type="AlphaFoldDB" id="A0A3S7X803"/>
<accession>A0A3S7X803</accession>
<reference evidence="2 8" key="4">
    <citation type="journal article" date="2018" name="Sci. Rep.">
        <title>A complete Leishmania donovani reference genome identifies novel genetic variations associated with virulence.</title>
        <authorList>
            <person name="Lypaczewski P."/>
            <person name="Hoshizaki J."/>
            <person name="Zhang W.-W."/>
            <person name="McCall L.-I."/>
            <person name="Torcivia-Rodriguez J."/>
            <person name="Simonyan V."/>
            <person name="Kaur A."/>
            <person name="Dewar K."/>
            <person name="Matlashewski G."/>
        </authorList>
    </citation>
    <scope>NUCLEOTIDE SEQUENCE [LARGE SCALE GENOMIC DNA]</scope>
    <source>
        <strain evidence="2 8">LdCL</strain>
    </source>
</reference>
<evidence type="ECO:0000313" key="8">
    <source>
        <dbReference type="Proteomes" id="UP000274082"/>
    </source>
</evidence>
<dbReference type="GeneID" id="13392758"/>
<dbReference type="Proteomes" id="UP000274082">
    <property type="component" value="Chromosome 34"/>
</dbReference>
<feature type="transmembrane region" description="Helical" evidence="1">
    <location>
        <begin position="113"/>
        <end position="130"/>
    </location>
</feature>
<reference evidence="5" key="7">
    <citation type="submission" date="2019-02" db="EMBL/GenBank/DDBJ databases">
        <title>FDA dAtabase for Regulatory Grade micrObial Sequences (FDA-ARGOS): Supporting development and validation of Infectious Disease Dx tests.</title>
        <authorList>
            <person name="Duncan R."/>
            <person name="Fisher C."/>
            <person name="Tallon L.J."/>
            <person name="Sadzewicz L."/>
            <person name="Sengamalay N."/>
            <person name="Ott S."/>
            <person name="Godinez A."/>
            <person name="Nagaraj S."/>
            <person name="Nadendla S."/>
            <person name="Sichtig H."/>
        </authorList>
    </citation>
    <scope>NUCLEOTIDE SEQUENCE</scope>
    <source>
        <strain evidence="6">FDAARGOS_360</strain>
        <strain evidence="5">FDAARGOS_361</strain>
    </source>
</reference>
<dbReference type="Proteomes" id="UP000318821">
    <property type="component" value="Unassembled WGS sequence"/>
</dbReference>
<evidence type="ECO:0000313" key="5">
    <source>
        <dbReference type="EMBL" id="TPP40096.1"/>
    </source>
</evidence>
<dbReference type="RefSeq" id="XP_003864349.1">
    <property type="nucleotide sequence ID" value="XM_003864301.1"/>
</dbReference>
<keyword evidence="1" id="KW-0812">Transmembrane</keyword>
<accession>E9BQY8</accession>
<dbReference type="EMBL" id="RHLD01000015">
    <property type="protein sequence ID" value="TPP46900.1"/>
    <property type="molecule type" value="Genomic_DNA"/>
</dbReference>
<feature type="transmembrane region" description="Helical" evidence="1">
    <location>
        <begin position="57"/>
        <end position="76"/>
    </location>
</feature>
<dbReference type="EMBL" id="CP029533">
    <property type="protein sequence ID" value="AYU82544.1"/>
    <property type="molecule type" value="Genomic_DNA"/>
</dbReference>
<reference evidence="9" key="5">
    <citation type="submission" date="2019-02" db="EMBL/GenBank/DDBJ databases">
        <title>FDA dAtabase for Regulatory Grade micrObial Sequences (FDA-ARGOS): Supporting development and validation of Infectious Disease Dx tests.</title>
        <authorList>
            <person name="Duncan R."/>
            <person name="Fisher C."/>
            <person name="Tallon L."/>
            <person name="Sadzewicz L."/>
            <person name="Sengamalay N."/>
            <person name="Ott S."/>
            <person name="Godinez A."/>
            <person name="Nagaraj S."/>
            <person name="Vavikolanu K."/>
            <person name="Nadendla S."/>
            <person name="Aluvathingal J."/>
            <person name="Sichtig H."/>
        </authorList>
    </citation>
    <scope>NUCLEOTIDE SEQUENCE [LARGE SCALE GENOMIC DNA]</scope>
    <source>
        <strain evidence="9">FDAARGOS_361</strain>
    </source>
</reference>
<proteinExistence type="predicted"/>
<evidence type="ECO:0000313" key="4">
    <source>
        <dbReference type="EMBL" id="CBZ37667.1"/>
    </source>
</evidence>
<reference evidence="4 7" key="1">
    <citation type="journal article" date="2011" name="Genome Res.">
        <title>Whole genome sequencing of multiple Leishmania donovani clinical isolates provides insights into population structure and mechanisms of drug resistance.</title>
        <authorList>
            <person name="Downing T."/>
            <person name="Imamura H."/>
            <person name="Decuypere S."/>
            <person name="Clark T.G."/>
            <person name="Coombs G.H."/>
            <person name="Cotton J.A."/>
            <person name="Hilley J.D."/>
            <person name="de Doncker S."/>
            <person name="Maes I."/>
            <person name="Mottram J.C."/>
            <person name="Quail M.A."/>
            <person name="Rijal S."/>
            <person name="Sanders M."/>
            <person name="Schonian G."/>
            <person name="Stark O."/>
            <person name="Sundar S."/>
            <person name="Vanaerschot M."/>
            <person name="Hertz-Fowler C."/>
            <person name="Dujardin J.C."/>
            <person name="Berriman M."/>
        </authorList>
    </citation>
    <scope>NUCLEOTIDE SEQUENCE [LARGE SCALE GENOMIC DNA]</scope>
    <source>
        <strain evidence="4 7">BPK282A1</strain>
    </source>
</reference>
<name>A0A3S7X803_LEIDO</name>
<organism evidence="2 8">
    <name type="scientific">Leishmania donovani</name>
    <dbReference type="NCBI Taxonomy" id="5661"/>
    <lineage>
        <taxon>Eukaryota</taxon>
        <taxon>Discoba</taxon>
        <taxon>Euglenozoa</taxon>
        <taxon>Kinetoplastea</taxon>
        <taxon>Metakinetoplastina</taxon>
        <taxon>Trypanosomatida</taxon>
        <taxon>Trypanosomatidae</taxon>
        <taxon>Leishmaniinae</taxon>
        <taxon>Leishmania</taxon>
    </lineage>
</organism>